<gene>
    <name evidence="10" type="ordered locus">Acid_5444</name>
</gene>
<feature type="transmembrane region" description="Helical" evidence="8">
    <location>
        <begin position="159"/>
        <end position="179"/>
    </location>
</feature>
<dbReference type="Pfam" id="PF13231">
    <property type="entry name" value="PMT_2"/>
    <property type="match status" value="1"/>
</dbReference>
<dbReference type="eggNOG" id="COG1807">
    <property type="taxonomic scope" value="Bacteria"/>
</dbReference>
<feature type="transmembrane region" description="Helical" evidence="8">
    <location>
        <begin position="185"/>
        <end position="202"/>
    </location>
</feature>
<keyword evidence="2" id="KW-1003">Cell membrane</keyword>
<dbReference type="PANTHER" id="PTHR33908:SF11">
    <property type="entry name" value="MEMBRANE PROTEIN"/>
    <property type="match status" value="1"/>
</dbReference>
<proteinExistence type="predicted"/>
<dbReference type="HOGENOM" id="CLU_025132_0_0_0"/>
<evidence type="ECO:0000256" key="1">
    <source>
        <dbReference type="ARBA" id="ARBA00004651"/>
    </source>
</evidence>
<dbReference type="GO" id="GO:0005886">
    <property type="term" value="C:plasma membrane"/>
    <property type="evidence" value="ECO:0007669"/>
    <property type="project" value="UniProtKB-SubCell"/>
</dbReference>
<keyword evidence="5 8" id="KW-0812">Transmembrane</keyword>
<dbReference type="STRING" id="234267.Acid_5444"/>
<feature type="transmembrane region" description="Helical" evidence="8">
    <location>
        <begin position="326"/>
        <end position="353"/>
    </location>
</feature>
<evidence type="ECO:0000256" key="8">
    <source>
        <dbReference type="SAM" id="Phobius"/>
    </source>
</evidence>
<dbReference type="KEGG" id="sus:Acid_5444"/>
<dbReference type="GO" id="GO:0016763">
    <property type="term" value="F:pentosyltransferase activity"/>
    <property type="evidence" value="ECO:0007669"/>
    <property type="project" value="TreeGrafter"/>
</dbReference>
<dbReference type="InParanoid" id="Q01VC4"/>
<dbReference type="PANTHER" id="PTHR33908">
    <property type="entry name" value="MANNOSYLTRANSFERASE YKCB-RELATED"/>
    <property type="match status" value="1"/>
</dbReference>
<dbReference type="AlphaFoldDB" id="Q01VC4"/>
<sequence>MSKKKTKQQATTLAEMTAPAGPGFWEATLAPLLEKRALAIAICLVVLACARIVASSAELSPTWDEPAHVACGLEYLAKHVYRYEPQHPPLARAMGALLPYLSGVRPEGLPNFNTEGVAIIYQGGHPAQTLALMRAGILVFFVMACAVIFLWAKRSFGNTVAVLAVALFTLVPTVLAHAGLATTDMGLTAGLTAAFFALLLWAETPTWKYSVLLGMATAFALLTKFTTLGYFPAAAIFALLAYVIVEKPGAAGLMPAARVRALPFALAVATGALTVWAGYFFSFGKVPETNLTVPAPELFDGIRFAMYHTSKGHAAYFMGEVRNTGWWYFFPVLLAVKTPLGWLALAIFGLAVAWGRRVRLAYWLPVAFSLGVLVPAMFSHVNIGLRHILPIFASLAILAAIGLARLLERGYTAKWAGPLAVALLAWIAISGIAHHPDYLSYFNELAGDRPERIVVDSDLDWGQNIVRLSRRLKELNATQVAFTDFNLRPKNLAFWPGLPPVQEINPLRPTEGWSAVSPSIWMLRQYGLNYRDPRVQPWFAYYRPVEKVGTLWLYYIPPGSSQRNQLGQ</sequence>
<keyword evidence="7 8" id="KW-0472">Membrane</keyword>
<feature type="domain" description="Glycosyltransferase RgtA/B/C/D-like" evidence="9">
    <location>
        <begin position="135"/>
        <end position="248"/>
    </location>
</feature>
<dbReference type="InterPro" id="IPR038731">
    <property type="entry name" value="RgtA/B/C-like"/>
</dbReference>
<evidence type="ECO:0000256" key="3">
    <source>
        <dbReference type="ARBA" id="ARBA00022676"/>
    </source>
</evidence>
<evidence type="ECO:0000256" key="2">
    <source>
        <dbReference type="ARBA" id="ARBA00022475"/>
    </source>
</evidence>
<feature type="transmembrane region" description="Helical" evidence="8">
    <location>
        <begin position="209"/>
        <end position="225"/>
    </location>
</feature>
<evidence type="ECO:0000256" key="5">
    <source>
        <dbReference type="ARBA" id="ARBA00022692"/>
    </source>
</evidence>
<keyword evidence="4 10" id="KW-0808">Transferase</keyword>
<evidence type="ECO:0000313" key="10">
    <source>
        <dbReference type="EMBL" id="ABJ86391.1"/>
    </source>
</evidence>
<feature type="transmembrane region" description="Helical" evidence="8">
    <location>
        <begin position="37"/>
        <end position="54"/>
    </location>
</feature>
<reference evidence="10" key="1">
    <citation type="submission" date="2006-10" db="EMBL/GenBank/DDBJ databases">
        <title>Complete sequence of Solibacter usitatus Ellin6076.</title>
        <authorList>
            <consortium name="US DOE Joint Genome Institute"/>
            <person name="Copeland A."/>
            <person name="Lucas S."/>
            <person name="Lapidus A."/>
            <person name="Barry K."/>
            <person name="Detter J.C."/>
            <person name="Glavina del Rio T."/>
            <person name="Hammon N."/>
            <person name="Israni S."/>
            <person name="Dalin E."/>
            <person name="Tice H."/>
            <person name="Pitluck S."/>
            <person name="Thompson L.S."/>
            <person name="Brettin T."/>
            <person name="Bruce D."/>
            <person name="Han C."/>
            <person name="Tapia R."/>
            <person name="Gilna P."/>
            <person name="Schmutz J."/>
            <person name="Larimer F."/>
            <person name="Land M."/>
            <person name="Hauser L."/>
            <person name="Kyrpides N."/>
            <person name="Mikhailova N."/>
            <person name="Janssen P.H."/>
            <person name="Kuske C.R."/>
            <person name="Richardson P."/>
        </authorList>
    </citation>
    <scope>NUCLEOTIDE SEQUENCE</scope>
    <source>
        <strain evidence="10">Ellin6076</strain>
    </source>
</reference>
<dbReference type="GO" id="GO:0009103">
    <property type="term" value="P:lipopolysaccharide biosynthetic process"/>
    <property type="evidence" value="ECO:0007669"/>
    <property type="project" value="UniProtKB-ARBA"/>
</dbReference>
<keyword evidence="3" id="KW-0328">Glycosyltransferase</keyword>
<evidence type="ECO:0000256" key="4">
    <source>
        <dbReference type="ARBA" id="ARBA00022679"/>
    </source>
</evidence>
<evidence type="ECO:0000256" key="6">
    <source>
        <dbReference type="ARBA" id="ARBA00022989"/>
    </source>
</evidence>
<feature type="transmembrane region" description="Helical" evidence="8">
    <location>
        <begin position="131"/>
        <end position="152"/>
    </location>
</feature>
<comment type="subcellular location">
    <subcellularLocation>
        <location evidence="1">Cell membrane</location>
        <topology evidence="1">Multi-pass membrane protein</topology>
    </subcellularLocation>
</comment>
<organism evidence="10">
    <name type="scientific">Solibacter usitatus (strain Ellin6076)</name>
    <dbReference type="NCBI Taxonomy" id="234267"/>
    <lineage>
        <taxon>Bacteria</taxon>
        <taxon>Pseudomonadati</taxon>
        <taxon>Acidobacteriota</taxon>
        <taxon>Terriglobia</taxon>
        <taxon>Bryobacterales</taxon>
        <taxon>Solibacteraceae</taxon>
        <taxon>Candidatus Solibacter</taxon>
    </lineage>
</organism>
<name>Q01VC4_SOLUE</name>
<feature type="transmembrane region" description="Helical" evidence="8">
    <location>
        <begin position="231"/>
        <end position="249"/>
    </location>
</feature>
<evidence type="ECO:0000256" key="7">
    <source>
        <dbReference type="ARBA" id="ARBA00023136"/>
    </source>
</evidence>
<dbReference type="InterPro" id="IPR050297">
    <property type="entry name" value="LipidA_mod_glycosyltrf_83"/>
</dbReference>
<accession>Q01VC4</accession>
<dbReference type="EMBL" id="CP000473">
    <property type="protein sequence ID" value="ABJ86391.1"/>
    <property type="molecule type" value="Genomic_DNA"/>
</dbReference>
<protein>
    <submittedName>
        <fullName evidence="10">Glycosyl transferase, family 39</fullName>
    </submittedName>
</protein>
<keyword evidence="6 8" id="KW-1133">Transmembrane helix</keyword>
<feature type="transmembrane region" description="Helical" evidence="8">
    <location>
        <begin position="415"/>
        <end position="433"/>
    </location>
</feature>
<feature type="transmembrane region" description="Helical" evidence="8">
    <location>
        <begin position="384"/>
        <end position="403"/>
    </location>
</feature>
<evidence type="ECO:0000259" key="9">
    <source>
        <dbReference type="Pfam" id="PF13231"/>
    </source>
</evidence>
<feature type="transmembrane region" description="Helical" evidence="8">
    <location>
        <begin position="360"/>
        <end position="378"/>
    </location>
</feature>
<feature type="transmembrane region" description="Helical" evidence="8">
    <location>
        <begin position="261"/>
        <end position="281"/>
    </location>
</feature>